<dbReference type="PANTHER" id="PTHR24270">
    <property type="entry name" value="LOW-DENSITY LIPOPROTEIN RECEPTOR-RELATED"/>
    <property type="match status" value="1"/>
</dbReference>
<organism evidence="10 11">
    <name type="scientific">Batillaria attramentaria</name>
    <dbReference type="NCBI Taxonomy" id="370345"/>
    <lineage>
        <taxon>Eukaryota</taxon>
        <taxon>Metazoa</taxon>
        <taxon>Spiralia</taxon>
        <taxon>Lophotrochozoa</taxon>
        <taxon>Mollusca</taxon>
        <taxon>Gastropoda</taxon>
        <taxon>Caenogastropoda</taxon>
        <taxon>Sorbeoconcha</taxon>
        <taxon>Cerithioidea</taxon>
        <taxon>Batillariidae</taxon>
        <taxon>Batillaria</taxon>
    </lineage>
</organism>
<dbReference type="GO" id="GO:0016020">
    <property type="term" value="C:membrane"/>
    <property type="evidence" value="ECO:0007669"/>
    <property type="project" value="UniProtKB-SubCell"/>
</dbReference>
<evidence type="ECO:0000313" key="10">
    <source>
        <dbReference type="EMBL" id="KAK7491105.1"/>
    </source>
</evidence>
<evidence type="ECO:0000256" key="4">
    <source>
        <dbReference type="ARBA" id="ARBA00022989"/>
    </source>
</evidence>
<keyword evidence="5" id="KW-0472">Membrane</keyword>
<evidence type="ECO:0000313" key="11">
    <source>
        <dbReference type="Proteomes" id="UP001519460"/>
    </source>
</evidence>
<feature type="signal peptide" evidence="9">
    <location>
        <begin position="1"/>
        <end position="18"/>
    </location>
</feature>
<dbReference type="AlphaFoldDB" id="A0ABD0KVC0"/>
<comment type="subcellular location">
    <subcellularLocation>
        <location evidence="1">Membrane</location>
        <topology evidence="1">Single-pass membrane protein</topology>
    </subcellularLocation>
</comment>
<evidence type="ECO:0000256" key="5">
    <source>
        <dbReference type="ARBA" id="ARBA00023136"/>
    </source>
</evidence>
<evidence type="ECO:0000256" key="9">
    <source>
        <dbReference type="SAM" id="SignalP"/>
    </source>
</evidence>
<comment type="caution">
    <text evidence="7">Lacks conserved residue(s) required for the propagation of feature annotation.</text>
</comment>
<dbReference type="PRINTS" id="PR00261">
    <property type="entry name" value="LDLRECEPTOR"/>
</dbReference>
<name>A0ABD0KVC0_9CAEN</name>
<evidence type="ECO:0000256" key="6">
    <source>
        <dbReference type="ARBA" id="ARBA00023157"/>
    </source>
</evidence>
<dbReference type="EMBL" id="JACVVK020000119">
    <property type="protein sequence ID" value="KAK7491105.1"/>
    <property type="molecule type" value="Genomic_DNA"/>
</dbReference>
<feature type="compositionally biased region" description="Basic and acidic residues" evidence="8">
    <location>
        <begin position="61"/>
        <end position="71"/>
    </location>
</feature>
<dbReference type="SUPFAM" id="SSF57424">
    <property type="entry name" value="LDL receptor-like module"/>
    <property type="match status" value="2"/>
</dbReference>
<evidence type="ECO:0000256" key="3">
    <source>
        <dbReference type="ARBA" id="ARBA00022737"/>
    </source>
</evidence>
<evidence type="ECO:0000256" key="1">
    <source>
        <dbReference type="ARBA" id="ARBA00004167"/>
    </source>
</evidence>
<evidence type="ECO:0000256" key="2">
    <source>
        <dbReference type="ARBA" id="ARBA00022692"/>
    </source>
</evidence>
<feature type="disulfide bond" evidence="7">
    <location>
        <begin position="637"/>
        <end position="652"/>
    </location>
</feature>
<dbReference type="CDD" id="cd00112">
    <property type="entry name" value="LDLa"/>
    <property type="match status" value="2"/>
</dbReference>
<dbReference type="InterPro" id="IPR050685">
    <property type="entry name" value="LDLR"/>
</dbReference>
<keyword evidence="6 7" id="KW-1015">Disulfide bond</keyword>
<sequence length="724" mass="80271">MSKATLMVILILIKSSHLQTKDLANSSTNQMARSAVPSVSPTIEELPYTYTSQLSDKDSIDKVSEKSDHQLTNRVTSSGAHGITRQHSDDTTQAASNDSIHTTSLAPPHIVGSWTRKRLHIPGRDTMLAPVTSVTKRNDVPPANIAPTVGVSRSTTPSGHTPTRNANVSSSTGNNSTKAGNSVTMSELDFVRPGAMREKDRVVWKEQPGVWRLNVAHCATHGFDLTKLPKFNYTVDDGDKLLTTHSIPKGTKPAFICYVGLVPRDARYITVEVVNFTLHGDDGKCLQPGRIDTSENNYIKITLDDTSKSSLAVWPCDVPVLYTSRGMLVLIIDITMHFVLKLHDQLTVSLALRFHIRPKLEEMVLTHEQTAPHAGVLSTFLFDGKIRHTSHVSADFVIRLASQVVMISFTHFDLDCEKFAKLYLLVAASETDLPMPDLPVGVSVSIIRFQKGWDLVWMKCDQWNISPFTYNRSLRINFLTRGTETRTGFRMLYSIHNATQAPDTLDNGLFNCSVPYYPQFEQHLKCNLEVHCNGKEDEADCPYTTEACGPGYVDAGNKCLKVFRVKNPITWYDALKGVVELTECADGHYVQSFLSCDLVAQCGVTNYVMSCQTPATGDVPMFVCDNDVQTVHYTLVCDHRQDCSDGSDETFCVYDSCPDRQCGNKQCVTSDQWCDGMHHCVDRSDEQCPQIVEVGILQSNIGPPAVVNFDGRGGYVLKPMSKED</sequence>
<feature type="disulfide bond" evidence="7">
    <location>
        <begin position="662"/>
        <end position="680"/>
    </location>
</feature>
<feature type="region of interest" description="Disordered" evidence="8">
    <location>
        <begin position="138"/>
        <end position="182"/>
    </location>
</feature>
<comment type="caution">
    <text evidence="10">The sequence shown here is derived from an EMBL/GenBank/DDBJ whole genome shotgun (WGS) entry which is preliminary data.</text>
</comment>
<reference evidence="10 11" key="1">
    <citation type="journal article" date="2023" name="Sci. Data">
        <title>Genome assembly of the Korean intertidal mud-creeper Batillaria attramentaria.</title>
        <authorList>
            <person name="Patra A.K."/>
            <person name="Ho P.T."/>
            <person name="Jun S."/>
            <person name="Lee S.J."/>
            <person name="Kim Y."/>
            <person name="Won Y.J."/>
        </authorList>
    </citation>
    <scope>NUCLEOTIDE SEQUENCE [LARGE SCALE GENOMIC DNA]</scope>
    <source>
        <strain evidence="10">Wonlab-2016</strain>
    </source>
</reference>
<dbReference type="InterPro" id="IPR002172">
    <property type="entry name" value="LDrepeatLR_classA_rpt"/>
</dbReference>
<gene>
    <name evidence="10" type="ORF">BaRGS_00017669</name>
</gene>
<dbReference type="PROSITE" id="PS50068">
    <property type="entry name" value="LDLRA_2"/>
    <property type="match status" value="2"/>
</dbReference>
<accession>A0ABD0KVC0</accession>
<keyword evidence="4" id="KW-1133">Transmembrane helix</keyword>
<dbReference type="GO" id="GO:0016192">
    <property type="term" value="P:vesicle-mediated transport"/>
    <property type="evidence" value="ECO:0007669"/>
    <property type="project" value="UniProtKB-ARBA"/>
</dbReference>
<keyword evidence="9" id="KW-0732">Signal</keyword>
<keyword evidence="2" id="KW-0812">Transmembrane</keyword>
<feature type="compositionally biased region" description="Polar residues" evidence="8">
    <location>
        <begin position="151"/>
        <end position="182"/>
    </location>
</feature>
<keyword evidence="3" id="KW-0677">Repeat</keyword>
<feature type="compositionally biased region" description="Polar residues" evidence="8">
    <location>
        <begin position="91"/>
        <end position="105"/>
    </location>
</feature>
<keyword evidence="11" id="KW-1185">Reference proteome</keyword>
<feature type="region of interest" description="Disordered" evidence="8">
    <location>
        <begin position="61"/>
        <end position="111"/>
    </location>
</feature>
<dbReference type="Proteomes" id="UP001519460">
    <property type="component" value="Unassembled WGS sequence"/>
</dbReference>
<proteinExistence type="predicted"/>
<protein>
    <submittedName>
        <fullName evidence="10">Uncharacterized protein</fullName>
    </submittedName>
</protein>
<dbReference type="Gene3D" id="4.10.400.10">
    <property type="entry name" value="Low-density Lipoprotein Receptor"/>
    <property type="match status" value="2"/>
</dbReference>
<feature type="non-terminal residue" evidence="10">
    <location>
        <position position="724"/>
    </location>
</feature>
<dbReference type="InterPro" id="IPR036055">
    <property type="entry name" value="LDL_receptor-like_sf"/>
</dbReference>
<evidence type="ECO:0000256" key="8">
    <source>
        <dbReference type="SAM" id="MobiDB-lite"/>
    </source>
</evidence>
<feature type="chain" id="PRO_5044853078" evidence="9">
    <location>
        <begin position="19"/>
        <end position="724"/>
    </location>
</feature>
<evidence type="ECO:0000256" key="7">
    <source>
        <dbReference type="PROSITE-ProRule" id="PRU00124"/>
    </source>
</evidence>
<dbReference type="SMART" id="SM00192">
    <property type="entry name" value="LDLa"/>
    <property type="match status" value="3"/>
</dbReference>
<dbReference type="Pfam" id="PF00057">
    <property type="entry name" value="Ldl_recept_a"/>
    <property type="match status" value="1"/>
</dbReference>